<keyword evidence="5 10" id="KW-0812">Transmembrane</keyword>
<evidence type="ECO:0000256" key="11">
    <source>
        <dbReference type="SAM" id="MobiDB-lite"/>
    </source>
</evidence>
<dbReference type="OrthoDB" id="5512589at2759"/>
<evidence type="ECO:0000313" key="13">
    <source>
        <dbReference type="Proteomes" id="UP000007798"/>
    </source>
</evidence>
<feature type="transmembrane region" description="Helical" evidence="10">
    <location>
        <begin position="65"/>
        <end position="87"/>
    </location>
</feature>
<dbReference type="Gene3D" id="3.90.550.50">
    <property type="match status" value="1"/>
</dbReference>
<dbReference type="EC" id="2.4.1.-" evidence="10"/>
<keyword evidence="4 12" id="KW-0808">Transferase</keyword>
<evidence type="ECO:0000256" key="5">
    <source>
        <dbReference type="ARBA" id="ARBA00022692"/>
    </source>
</evidence>
<evidence type="ECO:0000256" key="3">
    <source>
        <dbReference type="ARBA" id="ARBA00022676"/>
    </source>
</evidence>
<dbReference type="KEGG" id="dwi:6643236"/>
<dbReference type="PANTHER" id="PTHR11214">
    <property type="entry name" value="BETA-1,3-N-ACETYLGLUCOSAMINYLTRANSFERASE"/>
    <property type="match status" value="1"/>
</dbReference>
<evidence type="ECO:0000313" key="12">
    <source>
        <dbReference type="EMBL" id="EDW77212.1"/>
    </source>
</evidence>
<dbReference type="GO" id="GO:0000139">
    <property type="term" value="C:Golgi membrane"/>
    <property type="evidence" value="ECO:0007669"/>
    <property type="project" value="UniProtKB-SubCell"/>
</dbReference>
<evidence type="ECO:0000256" key="8">
    <source>
        <dbReference type="ARBA" id="ARBA00023034"/>
    </source>
</evidence>
<keyword evidence="9 10" id="KW-0472">Membrane</keyword>
<keyword evidence="3 10" id="KW-0328">Glycosyltransferase</keyword>
<organism evidence="12 13">
    <name type="scientific">Drosophila willistoni</name>
    <name type="common">Fruit fly</name>
    <dbReference type="NCBI Taxonomy" id="7260"/>
    <lineage>
        <taxon>Eukaryota</taxon>
        <taxon>Metazoa</taxon>
        <taxon>Ecdysozoa</taxon>
        <taxon>Arthropoda</taxon>
        <taxon>Hexapoda</taxon>
        <taxon>Insecta</taxon>
        <taxon>Pterygota</taxon>
        <taxon>Neoptera</taxon>
        <taxon>Endopterygota</taxon>
        <taxon>Diptera</taxon>
        <taxon>Brachycera</taxon>
        <taxon>Muscomorpha</taxon>
        <taxon>Ephydroidea</taxon>
        <taxon>Drosophilidae</taxon>
        <taxon>Drosophila</taxon>
        <taxon>Sophophora</taxon>
    </lineage>
</organism>
<proteinExistence type="inferred from homology"/>
<dbReference type="GO" id="GO:0048531">
    <property type="term" value="F:beta-1,3-galactosyltransferase activity"/>
    <property type="evidence" value="ECO:0007669"/>
    <property type="project" value="EnsemblMetazoa"/>
</dbReference>
<keyword evidence="7 10" id="KW-1133">Transmembrane helix</keyword>
<dbReference type="EMBL" id="CH963894">
    <property type="protein sequence ID" value="EDW77212.1"/>
    <property type="molecule type" value="Genomic_DNA"/>
</dbReference>
<protein>
    <recommendedName>
        <fullName evidence="10">Hexosyltransferase</fullName>
        <ecNumber evidence="10">2.4.1.-</ecNumber>
    </recommendedName>
</protein>
<dbReference type="GO" id="GO:0006491">
    <property type="term" value="P:N-glycan processing"/>
    <property type="evidence" value="ECO:0007669"/>
    <property type="project" value="EnsemblMetazoa"/>
</dbReference>
<dbReference type="InterPro" id="IPR002659">
    <property type="entry name" value="Glyco_trans_31"/>
</dbReference>
<evidence type="ECO:0000256" key="2">
    <source>
        <dbReference type="ARBA" id="ARBA00008661"/>
    </source>
</evidence>
<dbReference type="InParanoid" id="B4MYM3"/>
<evidence type="ECO:0000256" key="1">
    <source>
        <dbReference type="ARBA" id="ARBA00004323"/>
    </source>
</evidence>
<comment type="subcellular location">
    <subcellularLocation>
        <location evidence="1 10">Golgi apparatus membrane</location>
        <topology evidence="1 10">Single-pass type II membrane protein</topology>
    </subcellularLocation>
</comment>
<gene>
    <name evidence="12" type="primary">Dwil\GK22248</name>
    <name evidence="12" type="ORF">Dwil_GK22248</name>
</gene>
<name>B4MYM3_DROWI</name>
<dbReference type="FunCoup" id="B4MYM3">
    <property type="interactions" value="32"/>
</dbReference>
<evidence type="ECO:0000256" key="7">
    <source>
        <dbReference type="ARBA" id="ARBA00022989"/>
    </source>
</evidence>
<dbReference type="PhylomeDB" id="B4MYM3"/>
<keyword evidence="13" id="KW-1185">Reference proteome</keyword>
<reference evidence="12 13" key="1">
    <citation type="journal article" date="2007" name="Nature">
        <title>Evolution of genes and genomes on the Drosophila phylogeny.</title>
        <authorList>
            <consortium name="Drosophila 12 Genomes Consortium"/>
            <person name="Clark A.G."/>
            <person name="Eisen M.B."/>
            <person name="Smith D.R."/>
            <person name="Bergman C.M."/>
            <person name="Oliver B."/>
            <person name="Markow T.A."/>
            <person name="Kaufman T.C."/>
            <person name="Kellis M."/>
            <person name="Gelbart W."/>
            <person name="Iyer V.N."/>
            <person name="Pollard D.A."/>
            <person name="Sackton T.B."/>
            <person name="Larracuente A.M."/>
            <person name="Singh N.D."/>
            <person name="Abad J.P."/>
            <person name="Abt D.N."/>
            <person name="Adryan B."/>
            <person name="Aguade M."/>
            <person name="Akashi H."/>
            <person name="Anderson W.W."/>
            <person name="Aquadro C.F."/>
            <person name="Ardell D.H."/>
            <person name="Arguello R."/>
            <person name="Artieri C.G."/>
            <person name="Barbash D.A."/>
            <person name="Barker D."/>
            <person name="Barsanti P."/>
            <person name="Batterham P."/>
            <person name="Batzoglou S."/>
            <person name="Begun D."/>
            <person name="Bhutkar A."/>
            <person name="Blanco E."/>
            <person name="Bosak S.A."/>
            <person name="Bradley R.K."/>
            <person name="Brand A.D."/>
            <person name="Brent M.R."/>
            <person name="Brooks A.N."/>
            <person name="Brown R.H."/>
            <person name="Butlin R.K."/>
            <person name="Caggese C."/>
            <person name="Calvi B.R."/>
            <person name="Bernardo de Carvalho A."/>
            <person name="Caspi A."/>
            <person name="Castrezana S."/>
            <person name="Celniker S.E."/>
            <person name="Chang J.L."/>
            <person name="Chapple C."/>
            <person name="Chatterji S."/>
            <person name="Chinwalla A."/>
            <person name="Civetta A."/>
            <person name="Clifton S.W."/>
            <person name="Comeron J.M."/>
            <person name="Costello J.C."/>
            <person name="Coyne J.A."/>
            <person name="Daub J."/>
            <person name="David R.G."/>
            <person name="Delcher A.L."/>
            <person name="Delehaunty K."/>
            <person name="Do C.B."/>
            <person name="Ebling H."/>
            <person name="Edwards K."/>
            <person name="Eickbush T."/>
            <person name="Evans J.D."/>
            <person name="Filipski A."/>
            <person name="Findeiss S."/>
            <person name="Freyhult E."/>
            <person name="Fulton L."/>
            <person name="Fulton R."/>
            <person name="Garcia A.C."/>
            <person name="Gardiner A."/>
            <person name="Garfield D.A."/>
            <person name="Garvin B.E."/>
            <person name="Gibson G."/>
            <person name="Gilbert D."/>
            <person name="Gnerre S."/>
            <person name="Godfrey J."/>
            <person name="Good R."/>
            <person name="Gotea V."/>
            <person name="Gravely B."/>
            <person name="Greenberg A.J."/>
            <person name="Griffiths-Jones S."/>
            <person name="Gross S."/>
            <person name="Guigo R."/>
            <person name="Gustafson E.A."/>
            <person name="Haerty W."/>
            <person name="Hahn M.W."/>
            <person name="Halligan D.L."/>
            <person name="Halpern A.L."/>
            <person name="Halter G.M."/>
            <person name="Han M.V."/>
            <person name="Heger A."/>
            <person name="Hillier L."/>
            <person name="Hinrichs A.S."/>
            <person name="Holmes I."/>
            <person name="Hoskins R.A."/>
            <person name="Hubisz M.J."/>
            <person name="Hultmark D."/>
            <person name="Huntley M.A."/>
            <person name="Jaffe D.B."/>
            <person name="Jagadeeshan S."/>
            <person name="Jeck W.R."/>
            <person name="Johnson J."/>
            <person name="Jones C.D."/>
            <person name="Jordan W.C."/>
            <person name="Karpen G.H."/>
            <person name="Kataoka E."/>
            <person name="Keightley P.D."/>
            <person name="Kheradpour P."/>
            <person name="Kirkness E.F."/>
            <person name="Koerich L.B."/>
            <person name="Kristiansen K."/>
            <person name="Kudrna D."/>
            <person name="Kulathinal R.J."/>
            <person name="Kumar S."/>
            <person name="Kwok R."/>
            <person name="Lander E."/>
            <person name="Langley C.H."/>
            <person name="Lapoint R."/>
            <person name="Lazzaro B.P."/>
            <person name="Lee S.J."/>
            <person name="Levesque L."/>
            <person name="Li R."/>
            <person name="Lin C.F."/>
            <person name="Lin M.F."/>
            <person name="Lindblad-Toh K."/>
            <person name="Llopart A."/>
            <person name="Long M."/>
            <person name="Low L."/>
            <person name="Lozovsky E."/>
            <person name="Lu J."/>
            <person name="Luo M."/>
            <person name="Machado C.A."/>
            <person name="Makalowski W."/>
            <person name="Marzo M."/>
            <person name="Matsuda M."/>
            <person name="Matzkin L."/>
            <person name="McAllister B."/>
            <person name="McBride C.S."/>
            <person name="McKernan B."/>
            <person name="McKernan K."/>
            <person name="Mendez-Lago M."/>
            <person name="Minx P."/>
            <person name="Mollenhauer M.U."/>
            <person name="Montooth K."/>
            <person name="Mount S.M."/>
            <person name="Mu X."/>
            <person name="Myers E."/>
            <person name="Negre B."/>
            <person name="Newfeld S."/>
            <person name="Nielsen R."/>
            <person name="Noor M.A."/>
            <person name="O'Grady P."/>
            <person name="Pachter L."/>
            <person name="Papaceit M."/>
            <person name="Parisi M.J."/>
            <person name="Parisi M."/>
            <person name="Parts L."/>
            <person name="Pedersen J.S."/>
            <person name="Pesole G."/>
            <person name="Phillippy A.M."/>
            <person name="Ponting C.P."/>
            <person name="Pop M."/>
            <person name="Porcelli D."/>
            <person name="Powell J.R."/>
            <person name="Prohaska S."/>
            <person name="Pruitt K."/>
            <person name="Puig M."/>
            <person name="Quesneville H."/>
            <person name="Ram K.R."/>
            <person name="Rand D."/>
            <person name="Rasmussen M.D."/>
            <person name="Reed L.K."/>
            <person name="Reenan R."/>
            <person name="Reily A."/>
            <person name="Remington K.A."/>
            <person name="Rieger T.T."/>
            <person name="Ritchie M.G."/>
            <person name="Robin C."/>
            <person name="Rogers Y.H."/>
            <person name="Rohde C."/>
            <person name="Rozas J."/>
            <person name="Rubenfield M.J."/>
            <person name="Ruiz A."/>
            <person name="Russo S."/>
            <person name="Salzberg S.L."/>
            <person name="Sanchez-Gracia A."/>
            <person name="Saranga D.J."/>
            <person name="Sato H."/>
            <person name="Schaeffer S.W."/>
            <person name="Schatz M.C."/>
            <person name="Schlenke T."/>
            <person name="Schwartz R."/>
            <person name="Segarra C."/>
            <person name="Singh R.S."/>
            <person name="Sirot L."/>
            <person name="Sirota M."/>
            <person name="Sisneros N.B."/>
            <person name="Smith C.D."/>
            <person name="Smith T.F."/>
            <person name="Spieth J."/>
            <person name="Stage D.E."/>
            <person name="Stark A."/>
            <person name="Stephan W."/>
            <person name="Strausberg R.L."/>
            <person name="Strempel S."/>
            <person name="Sturgill D."/>
            <person name="Sutton G."/>
            <person name="Sutton G.G."/>
            <person name="Tao W."/>
            <person name="Teichmann S."/>
            <person name="Tobari Y.N."/>
            <person name="Tomimura Y."/>
            <person name="Tsolas J.M."/>
            <person name="Valente V.L."/>
            <person name="Venter E."/>
            <person name="Venter J.C."/>
            <person name="Vicario S."/>
            <person name="Vieira F.G."/>
            <person name="Vilella A.J."/>
            <person name="Villasante A."/>
            <person name="Walenz B."/>
            <person name="Wang J."/>
            <person name="Wasserman M."/>
            <person name="Watts T."/>
            <person name="Wilson D."/>
            <person name="Wilson R.K."/>
            <person name="Wing R.A."/>
            <person name="Wolfner M.F."/>
            <person name="Wong A."/>
            <person name="Wong G.K."/>
            <person name="Wu C.I."/>
            <person name="Wu G."/>
            <person name="Yamamoto D."/>
            <person name="Yang H.P."/>
            <person name="Yang S.P."/>
            <person name="Yorke J.A."/>
            <person name="Yoshida K."/>
            <person name="Zdobnov E."/>
            <person name="Zhang P."/>
            <person name="Zhang Y."/>
            <person name="Zimin A.V."/>
            <person name="Baldwin J."/>
            <person name="Abdouelleil A."/>
            <person name="Abdulkadir J."/>
            <person name="Abebe A."/>
            <person name="Abera B."/>
            <person name="Abreu J."/>
            <person name="Acer S.C."/>
            <person name="Aftuck L."/>
            <person name="Alexander A."/>
            <person name="An P."/>
            <person name="Anderson E."/>
            <person name="Anderson S."/>
            <person name="Arachi H."/>
            <person name="Azer M."/>
            <person name="Bachantsang P."/>
            <person name="Barry A."/>
            <person name="Bayul T."/>
            <person name="Berlin A."/>
            <person name="Bessette D."/>
            <person name="Bloom T."/>
            <person name="Blye J."/>
            <person name="Boguslavskiy L."/>
            <person name="Bonnet C."/>
            <person name="Boukhgalter B."/>
            <person name="Bourzgui I."/>
            <person name="Brown A."/>
            <person name="Cahill P."/>
            <person name="Channer S."/>
            <person name="Cheshatsang Y."/>
            <person name="Chuda L."/>
            <person name="Citroen M."/>
            <person name="Collymore A."/>
            <person name="Cooke P."/>
            <person name="Costello M."/>
            <person name="D'Aco K."/>
            <person name="Daza R."/>
            <person name="De Haan G."/>
            <person name="DeGray S."/>
            <person name="DeMaso C."/>
            <person name="Dhargay N."/>
            <person name="Dooley K."/>
            <person name="Dooley E."/>
            <person name="Doricent M."/>
            <person name="Dorje P."/>
            <person name="Dorjee K."/>
            <person name="Dupes A."/>
            <person name="Elong R."/>
            <person name="Falk J."/>
            <person name="Farina A."/>
            <person name="Faro S."/>
            <person name="Ferguson D."/>
            <person name="Fisher S."/>
            <person name="Foley C.D."/>
            <person name="Franke A."/>
            <person name="Friedrich D."/>
            <person name="Gadbois L."/>
            <person name="Gearin G."/>
            <person name="Gearin C.R."/>
            <person name="Giannoukos G."/>
            <person name="Goode T."/>
            <person name="Graham J."/>
            <person name="Grandbois E."/>
            <person name="Grewal S."/>
            <person name="Gyaltsen K."/>
            <person name="Hafez N."/>
            <person name="Hagos B."/>
            <person name="Hall J."/>
            <person name="Henson C."/>
            <person name="Hollinger A."/>
            <person name="Honan T."/>
            <person name="Huard M.D."/>
            <person name="Hughes L."/>
            <person name="Hurhula B."/>
            <person name="Husby M.E."/>
            <person name="Kamat A."/>
            <person name="Kanga B."/>
            <person name="Kashin S."/>
            <person name="Khazanovich D."/>
            <person name="Kisner P."/>
            <person name="Lance K."/>
            <person name="Lara M."/>
            <person name="Lee W."/>
            <person name="Lennon N."/>
            <person name="Letendre F."/>
            <person name="LeVine R."/>
            <person name="Lipovsky A."/>
            <person name="Liu X."/>
            <person name="Liu J."/>
            <person name="Liu S."/>
            <person name="Lokyitsang T."/>
            <person name="Lokyitsang Y."/>
            <person name="Lubonja R."/>
            <person name="Lui A."/>
            <person name="MacDonald P."/>
            <person name="Magnisalis V."/>
            <person name="Maru K."/>
            <person name="Matthews C."/>
            <person name="McCusker W."/>
            <person name="McDonough S."/>
            <person name="Mehta T."/>
            <person name="Meldrim J."/>
            <person name="Meneus L."/>
            <person name="Mihai O."/>
            <person name="Mihalev A."/>
            <person name="Mihova T."/>
            <person name="Mittelman R."/>
            <person name="Mlenga V."/>
            <person name="Montmayeur A."/>
            <person name="Mulrain L."/>
            <person name="Navidi A."/>
            <person name="Naylor J."/>
            <person name="Negash T."/>
            <person name="Nguyen T."/>
            <person name="Nguyen N."/>
            <person name="Nicol R."/>
            <person name="Norbu C."/>
            <person name="Norbu N."/>
            <person name="Novod N."/>
            <person name="O'Neill B."/>
            <person name="Osman S."/>
            <person name="Markiewicz E."/>
            <person name="Oyono O.L."/>
            <person name="Patti C."/>
            <person name="Phunkhang P."/>
            <person name="Pierre F."/>
            <person name="Priest M."/>
            <person name="Raghuraman S."/>
            <person name="Rege F."/>
            <person name="Reyes R."/>
            <person name="Rise C."/>
            <person name="Rogov P."/>
            <person name="Ross K."/>
            <person name="Ryan E."/>
            <person name="Settipalli S."/>
            <person name="Shea T."/>
            <person name="Sherpa N."/>
            <person name="Shi L."/>
            <person name="Shih D."/>
            <person name="Sparrow T."/>
            <person name="Spaulding J."/>
            <person name="Stalker J."/>
            <person name="Stange-Thomann N."/>
            <person name="Stavropoulos S."/>
            <person name="Stone C."/>
            <person name="Strader C."/>
            <person name="Tesfaye S."/>
            <person name="Thomson T."/>
            <person name="Thoulutsang Y."/>
            <person name="Thoulutsang D."/>
            <person name="Topham K."/>
            <person name="Topping I."/>
            <person name="Tsamla T."/>
            <person name="Vassiliev H."/>
            <person name="Vo A."/>
            <person name="Wangchuk T."/>
            <person name="Wangdi T."/>
            <person name="Weiand M."/>
            <person name="Wilkinson J."/>
            <person name="Wilson A."/>
            <person name="Yadav S."/>
            <person name="Young G."/>
            <person name="Yu Q."/>
            <person name="Zembek L."/>
            <person name="Zhong D."/>
            <person name="Zimmer A."/>
            <person name="Zwirko Z."/>
            <person name="Jaffe D.B."/>
            <person name="Alvarez P."/>
            <person name="Brockman W."/>
            <person name="Butler J."/>
            <person name="Chin C."/>
            <person name="Gnerre S."/>
            <person name="Grabherr M."/>
            <person name="Kleber M."/>
            <person name="Mauceli E."/>
            <person name="MacCallum I."/>
        </authorList>
    </citation>
    <scope>NUCLEOTIDE SEQUENCE [LARGE SCALE GENOMIC DNA]</scope>
    <source>
        <strain evidence="13">Tucson 14030-0811.24</strain>
    </source>
</reference>
<dbReference type="AlphaFoldDB" id="B4MYM3"/>
<dbReference type="Proteomes" id="UP000007798">
    <property type="component" value="Unassembled WGS sequence"/>
</dbReference>
<keyword evidence="8 10" id="KW-0333">Golgi apparatus</keyword>
<dbReference type="HOGENOM" id="CLU_036849_2_3_1"/>
<dbReference type="OMA" id="GHQFCNV"/>
<evidence type="ECO:0000256" key="10">
    <source>
        <dbReference type="RuleBase" id="RU363063"/>
    </source>
</evidence>
<feature type="region of interest" description="Disordered" evidence="11">
    <location>
        <begin position="22"/>
        <end position="41"/>
    </location>
</feature>
<keyword evidence="6 10" id="KW-0735">Signal-anchor</keyword>
<evidence type="ECO:0000256" key="6">
    <source>
        <dbReference type="ARBA" id="ARBA00022968"/>
    </source>
</evidence>
<dbReference type="Pfam" id="PF01762">
    <property type="entry name" value="Galactosyl_T"/>
    <property type="match status" value="2"/>
</dbReference>
<comment type="similarity">
    <text evidence="2 10">Belongs to the glycosyltransferase 31 family.</text>
</comment>
<evidence type="ECO:0000256" key="4">
    <source>
        <dbReference type="ARBA" id="ARBA00022679"/>
    </source>
</evidence>
<dbReference type="GO" id="GO:0006493">
    <property type="term" value="P:protein O-linked glycosylation"/>
    <property type="evidence" value="ECO:0007669"/>
    <property type="project" value="TreeGrafter"/>
</dbReference>
<accession>B4MYM3</accession>
<sequence length="463" mass="53551">MNVTIENANGTREEHCALLADTSSGTTASGSEEESLSRSSKMKIRRRTVRNQRGHCPLPRSVRRLGFFTLCFFFAFVLLLIYLPLIYMDVQKRNVSLPDWTYNTSRNVRDYVDTLQDSDTATIVPREFCRKKTFLIIAVCSGLGNFVQRQTIRETWGNTTEFNYPAFEKMHRHLKGHYLMPKAERLRLYSEYLSGSTNNLRATVRIVFIVGRSQYEANETSTRLHNESEQYNDIIQENFIDSYNNLTLKSIMALKHISQSCGNSTAYFLKCDDDTFVNVPNLLHFLLGGTIPLYNDTLDYHDRSTFLVMSAQNRLNDTTEVMRGHQFCNVLPVSDISSKWYMPYYMYPRETYPKYLSGAGYLLSIDVVQRLYEASLNTSIVYLEDVYITGLCAQRAHIKRQHHPLFSFIHSKHLCSFKGTIAQHQLKGDTMVEAWNYVSDYSIECPPPGRYLNHIRLRKSSNC</sequence>
<dbReference type="PANTHER" id="PTHR11214:SF314">
    <property type="entry name" value="HEXOSYLTRANSFERASE"/>
    <property type="match status" value="1"/>
</dbReference>
<dbReference type="eggNOG" id="KOG2287">
    <property type="taxonomic scope" value="Eukaryota"/>
</dbReference>
<evidence type="ECO:0000256" key="9">
    <source>
        <dbReference type="ARBA" id="ARBA00023136"/>
    </source>
</evidence>